<accession>A0ABW3HZK0</accession>
<comment type="caution">
    <text evidence="1">The sequence shown here is derived from an EMBL/GenBank/DDBJ whole genome shotgun (WGS) entry which is preliminary data.</text>
</comment>
<evidence type="ECO:0000313" key="1">
    <source>
        <dbReference type="EMBL" id="MFD0962999.1"/>
    </source>
</evidence>
<gene>
    <name evidence="1" type="ORF">ACFQ1O_03160</name>
</gene>
<reference evidence="2" key="1">
    <citation type="journal article" date="2019" name="Int. J. Syst. Evol. Microbiol.">
        <title>The Global Catalogue of Microorganisms (GCM) 10K type strain sequencing project: providing services to taxonomists for standard genome sequencing and annotation.</title>
        <authorList>
            <consortium name="The Broad Institute Genomics Platform"/>
            <consortium name="The Broad Institute Genome Sequencing Center for Infectious Disease"/>
            <person name="Wu L."/>
            <person name="Ma J."/>
        </authorList>
    </citation>
    <scope>NUCLEOTIDE SEQUENCE [LARGE SCALE GENOMIC DNA]</scope>
    <source>
        <strain evidence="2">CCUG 62114</strain>
    </source>
</reference>
<dbReference type="RefSeq" id="WP_377713264.1">
    <property type="nucleotide sequence ID" value="NZ_JBHTJM010000003.1"/>
</dbReference>
<evidence type="ECO:0000313" key="2">
    <source>
        <dbReference type="Proteomes" id="UP001596997"/>
    </source>
</evidence>
<proteinExistence type="predicted"/>
<sequence>MDLVQGYCVTRNQDGTYFIEFNTTAPASVTYTTEKDGTNVIMVNADPKGKSSFKSNNYKSLNGEFKYVFDQLGDTARRRRIPSGTAQP</sequence>
<dbReference type="Proteomes" id="UP001596997">
    <property type="component" value="Unassembled WGS sequence"/>
</dbReference>
<organism evidence="1 2">
    <name type="scientific">Pseudofulvibacter geojedonensis</name>
    <dbReference type="NCBI Taxonomy" id="1123758"/>
    <lineage>
        <taxon>Bacteria</taxon>
        <taxon>Pseudomonadati</taxon>
        <taxon>Bacteroidota</taxon>
        <taxon>Flavobacteriia</taxon>
        <taxon>Flavobacteriales</taxon>
        <taxon>Flavobacteriaceae</taxon>
        <taxon>Pseudofulvibacter</taxon>
    </lineage>
</organism>
<dbReference type="EMBL" id="JBHTJM010000003">
    <property type="protein sequence ID" value="MFD0962999.1"/>
    <property type="molecule type" value="Genomic_DNA"/>
</dbReference>
<name>A0ABW3HZK0_9FLAO</name>
<protein>
    <submittedName>
        <fullName evidence="1">Uncharacterized protein</fullName>
    </submittedName>
</protein>
<keyword evidence="2" id="KW-1185">Reference proteome</keyword>